<organism evidence="2 3">
    <name type="scientific">Mesobacillus zeae</name>
    <dbReference type="NCBI Taxonomy" id="1917180"/>
    <lineage>
        <taxon>Bacteria</taxon>
        <taxon>Bacillati</taxon>
        <taxon>Bacillota</taxon>
        <taxon>Bacilli</taxon>
        <taxon>Bacillales</taxon>
        <taxon>Bacillaceae</taxon>
        <taxon>Mesobacillus</taxon>
    </lineage>
</organism>
<keyword evidence="1" id="KW-0472">Membrane</keyword>
<accession>A0A398B3I2</accession>
<proteinExistence type="predicted"/>
<reference evidence="2 3" key="1">
    <citation type="submission" date="2018-08" db="EMBL/GenBank/DDBJ databases">
        <title>Bacillus jemisoniae sp. nov., Bacillus chryseoplanitiae sp. nov., Bacillus resnikiae sp. nov., and Bacillus frankliniae sp. nov., isolated from Viking spacecraft and associated surfaces.</title>
        <authorList>
            <person name="Seuylemezian A."/>
            <person name="Vaishampayan P."/>
        </authorList>
    </citation>
    <scope>NUCLEOTIDE SEQUENCE [LARGE SCALE GENOMIC DNA]</scope>
    <source>
        <strain evidence="2 3">JJ-247</strain>
    </source>
</reference>
<comment type="caution">
    <text evidence="2">The sequence shown here is derived from an EMBL/GenBank/DDBJ whole genome shotgun (WGS) entry which is preliminary data.</text>
</comment>
<keyword evidence="3" id="KW-1185">Reference proteome</keyword>
<name>A0A398B3I2_9BACI</name>
<evidence type="ECO:0000256" key="1">
    <source>
        <dbReference type="SAM" id="Phobius"/>
    </source>
</evidence>
<dbReference type="Proteomes" id="UP000265816">
    <property type="component" value="Unassembled WGS sequence"/>
</dbReference>
<keyword evidence="1" id="KW-0812">Transmembrane</keyword>
<protein>
    <submittedName>
        <fullName evidence="2">Uncharacterized protein</fullName>
    </submittedName>
</protein>
<evidence type="ECO:0000313" key="3">
    <source>
        <dbReference type="Proteomes" id="UP000265816"/>
    </source>
</evidence>
<dbReference type="AlphaFoldDB" id="A0A398B3I2"/>
<feature type="transmembrane region" description="Helical" evidence="1">
    <location>
        <begin position="41"/>
        <end position="66"/>
    </location>
</feature>
<gene>
    <name evidence="2" type="ORF">D1970_19095</name>
</gene>
<sequence length="67" mass="7926">MLRCDKHKTSRSEGRSLTFLTDWLMTRAPRRYSWTMKSGGALLRGLWSAYFPVSAFTFRFVIFIFLI</sequence>
<evidence type="ECO:0000313" key="2">
    <source>
        <dbReference type="EMBL" id="RID82510.1"/>
    </source>
</evidence>
<keyword evidence="1" id="KW-1133">Transmembrane helix</keyword>
<dbReference type="EMBL" id="QWVT01000037">
    <property type="protein sequence ID" value="RID82510.1"/>
    <property type="molecule type" value="Genomic_DNA"/>
</dbReference>